<dbReference type="AlphaFoldDB" id="A0A9N7YIU8"/>
<evidence type="ECO:0000313" key="2">
    <source>
        <dbReference type="EMBL" id="CAB1433065.1"/>
    </source>
</evidence>
<dbReference type="EMBL" id="CADEAL010001514">
    <property type="protein sequence ID" value="CAB1433065.1"/>
    <property type="molecule type" value="Genomic_DNA"/>
</dbReference>
<sequence>MGAPRMVEIDGGRMDFESKRPRPAEPKGPARRSMVTHLTRRSEERPTCPSLENALPVTSNSKHKRGRAAHEELSNKPLFAWRQCRDSSACCRKQPLWGPGRASEAKGAPTERPDTGTGPE</sequence>
<gene>
    <name evidence="2" type="ORF">PLEPLA_LOCUS21153</name>
</gene>
<evidence type="ECO:0000313" key="3">
    <source>
        <dbReference type="Proteomes" id="UP001153269"/>
    </source>
</evidence>
<comment type="caution">
    <text evidence="2">The sequence shown here is derived from an EMBL/GenBank/DDBJ whole genome shotgun (WGS) entry which is preliminary data.</text>
</comment>
<feature type="region of interest" description="Disordered" evidence="1">
    <location>
        <begin position="1"/>
        <end position="71"/>
    </location>
</feature>
<dbReference type="Proteomes" id="UP001153269">
    <property type="component" value="Unassembled WGS sequence"/>
</dbReference>
<proteinExistence type="predicted"/>
<keyword evidence="3" id="KW-1185">Reference proteome</keyword>
<evidence type="ECO:0000256" key="1">
    <source>
        <dbReference type="SAM" id="MobiDB-lite"/>
    </source>
</evidence>
<protein>
    <submittedName>
        <fullName evidence="2">Uncharacterized protein</fullName>
    </submittedName>
</protein>
<feature type="compositionally biased region" description="Basic and acidic residues" evidence="1">
    <location>
        <begin position="7"/>
        <end position="25"/>
    </location>
</feature>
<feature type="region of interest" description="Disordered" evidence="1">
    <location>
        <begin position="92"/>
        <end position="120"/>
    </location>
</feature>
<reference evidence="2" key="1">
    <citation type="submission" date="2020-03" db="EMBL/GenBank/DDBJ databases">
        <authorList>
            <person name="Weist P."/>
        </authorList>
    </citation>
    <scope>NUCLEOTIDE SEQUENCE</scope>
</reference>
<accession>A0A9N7YIU8</accession>
<name>A0A9N7YIU8_PLEPL</name>
<organism evidence="2 3">
    <name type="scientific">Pleuronectes platessa</name>
    <name type="common">European plaice</name>
    <dbReference type="NCBI Taxonomy" id="8262"/>
    <lineage>
        <taxon>Eukaryota</taxon>
        <taxon>Metazoa</taxon>
        <taxon>Chordata</taxon>
        <taxon>Craniata</taxon>
        <taxon>Vertebrata</taxon>
        <taxon>Euteleostomi</taxon>
        <taxon>Actinopterygii</taxon>
        <taxon>Neopterygii</taxon>
        <taxon>Teleostei</taxon>
        <taxon>Neoteleostei</taxon>
        <taxon>Acanthomorphata</taxon>
        <taxon>Carangaria</taxon>
        <taxon>Pleuronectiformes</taxon>
        <taxon>Pleuronectoidei</taxon>
        <taxon>Pleuronectidae</taxon>
        <taxon>Pleuronectes</taxon>
    </lineage>
</organism>